<dbReference type="Pfam" id="PF00753">
    <property type="entry name" value="Lactamase_B"/>
    <property type="match status" value="1"/>
</dbReference>
<evidence type="ECO:0000313" key="3">
    <source>
        <dbReference type="Proteomes" id="UP000664698"/>
    </source>
</evidence>
<dbReference type="InterPro" id="IPR001279">
    <property type="entry name" value="Metallo-B-lactamas"/>
</dbReference>
<gene>
    <name evidence="2" type="ORF">J0A67_04825</name>
</gene>
<proteinExistence type="predicted"/>
<sequence>MSSPKQKISHVEVRMFKLGTGDCFVIKFFSGQSTSFKLMIDAGCWSGDSDKISPYIMALKEYVQNQIDLLVITHEHKDHVHAFDVCQKLFTKDFTINEIWMGWSENDDDPRVSDWKREFGEKKKALFKITKKLKSINEDPETRSQLSFEKGGDELFSIKENFLASLSAFSNLHFDDDPVGYKGLLKGMEVVKKLGKSGGVINFRTPGEIIEKKVNLPGVRFYILGPPSVWEEVKKEKGKKGESYEHNNDLPINEGFSAAALALDSLDKSNLCPFNPKYAADNKVESYKNQDNYWRNIDNDWLNSSGMLALRINSKTNNLSLAIAIEFEESGKVLLFPGDAEFGSWESWHKINWGVKSRTCKGYLTTEELLNRTVLYKVAHHLSHNGTAKKIGLDMMTNSELVAMATLDYHNISSHWKSTMPNMAIIDDLLGKTKGRLLVLNERDVPYDRKKNIQLTDEIIRHRLTMSEDERNSFIENLNSDNPLFIQFRIEV</sequence>
<protein>
    <submittedName>
        <fullName evidence="2">MBL fold metallo-hydrolase</fullName>
    </submittedName>
</protein>
<dbReference type="EMBL" id="JAFKCW010000001">
    <property type="protein sequence ID" value="MBN7800172.1"/>
    <property type="molecule type" value="Genomic_DNA"/>
</dbReference>
<dbReference type="Gene3D" id="3.60.15.10">
    <property type="entry name" value="Ribonuclease Z/Hydroxyacylglutathione hydrolase-like"/>
    <property type="match status" value="1"/>
</dbReference>
<dbReference type="Proteomes" id="UP000664698">
    <property type="component" value="Unassembled WGS sequence"/>
</dbReference>
<organism evidence="2 3">
    <name type="scientific">Algoriphagus aestuariicola</name>
    <dbReference type="NCBI Taxonomy" id="1852016"/>
    <lineage>
        <taxon>Bacteria</taxon>
        <taxon>Pseudomonadati</taxon>
        <taxon>Bacteroidota</taxon>
        <taxon>Cytophagia</taxon>
        <taxon>Cytophagales</taxon>
        <taxon>Cyclobacteriaceae</taxon>
        <taxon>Algoriphagus</taxon>
    </lineage>
</organism>
<dbReference type="InterPro" id="IPR036866">
    <property type="entry name" value="RibonucZ/Hydroxyglut_hydro"/>
</dbReference>
<dbReference type="PANTHER" id="PTHR30619">
    <property type="entry name" value="DNA INTERNALIZATION/COMPETENCE PROTEIN COMEC/REC2"/>
    <property type="match status" value="1"/>
</dbReference>
<feature type="domain" description="Metallo-beta-lactamase" evidence="1">
    <location>
        <begin position="21"/>
        <end position="111"/>
    </location>
</feature>
<reference evidence="2 3" key="1">
    <citation type="submission" date="2021-03" db="EMBL/GenBank/DDBJ databases">
        <title>novel species isolated from a fishpond in China.</title>
        <authorList>
            <person name="Lu H."/>
            <person name="Cai Z."/>
        </authorList>
    </citation>
    <scope>NUCLEOTIDE SEQUENCE [LARGE SCALE GENOMIC DNA]</scope>
    <source>
        <strain evidence="2 3">JCM 31546</strain>
    </source>
</reference>
<accession>A0ABS3BLI9</accession>
<evidence type="ECO:0000259" key="1">
    <source>
        <dbReference type="Pfam" id="PF00753"/>
    </source>
</evidence>
<dbReference type="InterPro" id="IPR052159">
    <property type="entry name" value="Competence_DNA_uptake"/>
</dbReference>
<comment type="caution">
    <text evidence="2">The sequence shown here is derived from an EMBL/GenBank/DDBJ whole genome shotgun (WGS) entry which is preliminary data.</text>
</comment>
<evidence type="ECO:0000313" key="2">
    <source>
        <dbReference type="EMBL" id="MBN7800172.1"/>
    </source>
</evidence>
<dbReference type="PANTHER" id="PTHR30619:SF1">
    <property type="entry name" value="RECOMBINATION PROTEIN 2"/>
    <property type="match status" value="1"/>
</dbReference>
<name>A0ABS3BLI9_9BACT</name>
<dbReference type="SUPFAM" id="SSF56281">
    <property type="entry name" value="Metallo-hydrolase/oxidoreductase"/>
    <property type="match status" value="1"/>
</dbReference>
<keyword evidence="3" id="KW-1185">Reference proteome</keyword>